<dbReference type="GO" id="GO:0045944">
    <property type="term" value="P:positive regulation of transcription by RNA polymerase II"/>
    <property type="evidence" value="ECO:0007669"/>
    <property type="project" value="EnsemblFungi"/>
</dbReference>
<dbReference type="EMBL" id="KV454002">
    <property type="protein sequence ID" value="ODQ47136.1"/>
    <property type="molecule type" value="Genomic_DNA"/>
</dbReference>
<dbReference type="GO" id="GO:0017025">
    <property type="term" value="F:TBP-class protein binding"/>
    <property type="evidence" value="ECO:0007669"/>
    <property type="project" value="EnsemblFungi"/>
</dbReference>
<dbReference type="GO" id="GO:0016251">
    <property type="term" value="F:RNA polymerase II general transcription initiation factor activity"/>
    <property type="evidence" value="ECO:0007669"/>
    <property type="project" value="TreeGrafter"/>
</dbReference>
<accession>A0A1E3NM40</accession>
<dbReference type="AlphaFoldDB" id="A0A1E3NM40"/>
<dbReference type="GO" id="GO:0016480">
    <property type="term" value="P:negative regulation of transcription by RNA polymerase III"/>
    <property type="evidence" value="ECO:0007669"/>
    <property type="project" value="EnsemblFungi"/>
</dbReference>
<dbReference type="RefSeq" id="XP_019018249.1">
    <property type="nucleotide sequence ID" value="XM_019163870.1"/>
</dbReference>
<dbReference type="GO" id="GO:0003682">
    <property type="term" value="F:chromatin binding"/>
    <property type="evidence" value="ECO:0007669"/>
    <property type="project" value="EnsemblFungi"/>
</dbReference>
<dbReference type="OrthoDB" id="601405at2759"/>
<dbReference type="InterPro" id="IPR009072">
    <property type="entry name" value="Histone-fold"/>
</dbReference>
<dbReference type="GO" id="GO:0034605">
    <property type="term" value="P:cellular response to heat"/>
    <property type="evidence" value="ECO:0007669"/>
    <property type="project" value="EnsemblFungi"/>
</dbReference>
<reference evidence="4 5" key="1">
    <citation type="journal article" date="2016" name="Proc. Natl. Acad. Sci. U.S.A.">
        <title>Comparative genomics of biotechnologically important yeasts.</title>
        <authorList>
            <person name="Riley R."/>
            <person name="Haridas S."/>
            <person name="Wolfe K.H."/>
            <person name="Lopes M.R."/>
            <person name="Hittinger C.T."/>
            <person name="Goeker M."/>
            <person name="Salamov A.A."/>
            <person name="Wisecaver J.H."/>
            <person name="Long T.M."/>
            <person name="Calvey C.H."/>
            <person name="Aerts A.L."/>
            <person name="Barry K.W."/>
            <person name="Choi C."/>
            <person name="Clum A."/>
            <person name="Coughlan A.Y."/>
            <person name="Deshpande S."/>
            <person name="Douglass A.P."/>
            <person name="Hanson S.J."/>
            <person name="Klenk H.-P."/>
            <person name="LaButti K.M."/>
            <person name="Lapidus A."/>
            <person name="Lindquist E.A."/>
            <person name="Lipzen A.M."/>
            <person name="Meier-Kolthoff J.P."/>
            <person name="Ohm R.A."/>
            <person name="Otillar R.P."/>
            <person name="Pangilinan J.L."/>
            <person name="Peng Y."/>
            <person name="Rokas A."/>
            <person name="Rosa C.A."/>
            <person name="Scheuner C."/>
            <person name="Sibirny A.A."/>
            <person name="Slot J.C."/>
            <person name="Stielow J.B."/>
            <person name="Sun H."/>
            <person name="Kurtzman C.P."/>
            <person name="Blackwell M."/>
            <person name="Grigoriev I.V."/>
            <person name="Jeffries T.W."/>
        </authorList>
    </citation>
    <scope>NUCLEOTIDE SEQUENCE [LARGE SCALE GENOMIC DNA]</scope>
    <source>
        <strain evidence="4 5">NRRL Y-2026</strain>
    </source>
</reference>
<evidence type="ECO:0000256" key="1">
    <source>
        <dbReference type="ARBA" id="ARBA00004123"/>
    </source>
</evidence>
<keyword evidence="2" id="KW-0539">Nucleus</keyword>
<dbReference type="GO" id="GO:0046982">
    <property type="term" value="F:protein heterodimerization activity"/>
    <property type="evidence" value="ECO:0007669"/>
    <property type="project" value="InterPro"/>
</dbReference>
<dbReference type="GO" id="GO:0051123">
    <property type="term" value="P:RNA polymerase II preinitiation complex assembly"/>
    <property type="evidence" value="ECO:0007669"/>
    <property type="project" value="EnsemblFungi"/>
</dbReference>
<protein>
    <recommendedName>
        <fullName evidence="3">Transcription factor CBF/NF-Y/archaeal histone domain-containing protein</fullName>
    </recommendedName>
</protein>
<dbReference type="STRING" id="763406.A0A1E3NM40"/>
<evidence type="ECO:0000313" key="4">
    <source>
        <dbReference type="EMBL" id="ODQ47136.1"/>
    </source>
</evidence>
<evidence type="ECO:0000256" key="2">
    <source>
        <dbReference type="ARBA" id="ARBA00023242"/>
    </source>
</evidence>
<dbReference type="CDD" id="cd22905">
    <property type="entry name" value="HFD_Dr1"/>
    <property type="match status" value="1"/>
</dbReference>
<dbReference type="GO" id="GO:0003714">
    <property type="term" value="F:transcription corepressor activity"/>
    <property type="evidence" value="ECO:0007669"/>
    <property type="project" value="EnsemblFungi"/>
</dbReference>
<sequence length="133" mass="15222">MSDNEDLSLPRATVQKILTEILPSDTCLSKEAREALIECCINFIMIVATESNDIAEQDLKKTISTDHVIHALQTLGFEHYIPILEEFVESCRNNAKIKEKRKESKFVKSGLTEEELLAKQQELFKASRDRLQK</sequence>
<dbReference type="InterPro" id="IPR003958">
    <property type="entry name" value="CBFA_NFYB_domain"/>
</dbReference>
<dbReference type="InterPro" id="IPR042225">
    <property type="entry name" value="Ncb2"/>
</dbReference>
<name>A0A1E3NM40_9ASCO</name>
<dbReference type="Pfam" id="PF00808">
    <property type="entry name" value="CBFD_NFYB_HMF"/>
    <property type="match status" value="1"/>
</dbReference>
<dbReference type="GO" id="GO:0003713">
    <property type="term" value="F:transcription coactivator activity"/>
    <property type="evidence" value="ECO:0007669"/>
    <property type="project" value="EnsemblFungi"/>
</dbReference>
<evidence type="ECO:0000259" key="3">
    <source>
        <dbReference type="Pfam" id="PF00808"/>
    </source>
</evidence>
<dbReference type="GeneID" id="30180557"/>
<gene>
    <name evidence="4" type="ORF">PICMEDRAFT_71247</name>
</gene>
<dbReference type="Gene3D" id="1.10.20.10">
    <property type="entry name" value="Histone, subunit A"/>
    <property type="match status" value="1"/>
</dbReference>
<dbReference type="FunFam" id="1.10.20.10:FF:000019">
    <property type="entry name" value="Negative cofactor 2 beta"/>
    <property type="match status" value="1"/>
</dbReference>
<dbReference type="Proteomes" id="UP000094455">
    <property type="component" value="Unassembled WGS sequence"/>
</dbReference>
<dbReference type="GO" id="GO:0017055">
    <property type="term" value="P:negative regulation of RNA polymerase II transcription preinitiation complex assembly"/>
    <property type="evidence" value="ECO:0007669"/>
    <property type="project" value="EnsemblFungi"/>
</dbReference>
<dbReference type="PANTHER" id="PTHR46138:SF1">
    <property type="entry name" value="PROTEIN DR1"/>
    <property type="match status" value="1"/>
</dbReference>
<dbReference type="SUPFAM" id="SSF47113">
    <property type="entry name" value="Histone-fold"/>
    <property type="match status" value="1"/>
</dbReference>
<dbReference type="GO" id="GO:0001046">
    <property type="term" value="F:core promoter sequence-specific DNA binding"/>
    <property type="evidence" value="ECO:0007669"/>
    <property type="project" value="EnsemblFungi"/>
</dbReference>
<dbReference type="GO" id="GO:0017054">
    <property type="term" value="C:negative cofactor 2 complex"/>
    <property type="evidence" value="ECO:0007669"/>
    <property type="project" value="EnsemblFungi"/>
</dbReference>
<dbReference type="PANTHER" id="PTHR46138">
    <property type="entry name" value="PROTEIN DR1"/>
    <property type="match status" value="1"/>
</dbReference>
<proteinExistence type="predicted"/>
<comment type="subcellular location">
    <subcellularLocation>
        <location evidence="1">Nucleus</location>
    </subcellularLocation>
</comment>
<organism evidence="4 5">
    <name type="scientific">Pichia membranifaciens NRRL Y-2026</name>
    <dbReference type="NCBI Taxonomy" id="763406"/>
    <lineage>
        <taxon>Eukaryota</taxon>
        <taxon>Fungi</taxon>
        <taxon>Dikarya</taxon>
        <taxon>Ascomycota</taxon>
        <taxon>Saccharomycotina</taxon>
        <taxon>Pichiomycetes</taxon>
        <taxon>Pichiales</taxon>
        <taxon>Pichiaceae</taxon>
        <taxon>Pichia</taxon>
    </lineage>
</organism>
<feature type="domain" description="Transcription factor CBF/NF-Y/archaeal histone" evidence="3">
    <location>
        <begin position="8"/>
        <end position="72"/>
    </location>
</feature>
<evidence type="ECO:0000313" key="5">
    <source>
        <dbReference type="Proteomes" id="UP000094455"/>
    </source>
</evidence>
<keyword evidence="5" id="KW-1185">Reference proteome</keyword>